<gene>
    <name evidence="7" type="ORF">GBAR_LOCUS12317</name>
</gene>
<reference evidence="7" key="1">
    <citation type="submission" date="2023-03" db="EMBL/GenBank/DDBJ databases">
        <authorList>
            <person name="Steffen K."/>
            <person name="Cardenas P."/>
        </authorList>
    </citation>
    <scope>NUCLEOTIDE SEQUENCE</scope>
</reference>
<dbReference type="InterPro" id="IPR043428">
    <property type="entry name" value="LivM-like"/>
</dbReference>
<evidence type="ECO:0000256" key="2">
    <source>
        <dbReference type="ARBA" id="ARBA00022475"/>
    </source>
</evidence>
<evidence type="ECO:0000256" key="1">
    <source>
        <dbReference type="ARBA" id="ARBA00004651"/>
    </source>
</evidence>
<comment type="caution">
    <text evidence="7">The sequence shown here is derived from an EMBL/GenBank/DDBJ whole genome shotgun (WGS) entry which is preliminary data.</text>
</comment>
<evidence type="ECO:0000256" key="4">
    <source>
        <dbReference type="ARBA" id="ARBA00022989"/>
    </source>
</evidence>
<dbReference type="InterPro" id="IPR001851">
    <property type="entry name" value="ABC_transp_permease"/>
</dbReference>
<feature type="transmembrane region" description="Helical" evidence="6">
    <location>
        <begin position="241"/>
        <end position="264"/>
    </location>
</feature>
<feature type="transmembrane region" description="Helical" evidence="6">
    <location>
        <begin position="122"/>
        <end position="139"/>
    </location>
</feature>
<keyword evidence="5 6" id="KW-0472">Membrane</keyword>
<dbReference type="PANTHER" id="PTHR30482:SF10">
    <property type="entry name" value="HIGH-AFFINITY BRANCHED-CHAIN AMINO ACID TRANSPORT PROTEIN BRAE"/>
    <property type="match status" value="1"/>
</dbReference>
<keyword evidence="3 6" id="KW-0812">Transmembrane</keyword>
<evidence type="ECO:0000256" key="6">
    <source>
        <dbReference type="SAM" id="Phobius"/>
    </source>
</evidence>
<proteinExistence type="predicted"/>
<dbReference type="EMBL" id="CASHTH010001839">
    <property type="protein sequence ID" value="CAI8020617.1"/>
    <property type="molecule type" value="Genomic_DNA"/>
</dbReference>
<evidence type="ECO:0000313" key="8">
    <source>
        <dbReference type="Proteomes" id="UP001174909"/>
    </source>
</evidence>
<evidence type="ECO:0000256" key="3">
    <source>
        <dbReference type="ARBA" id="ARBA00022692"/>
    </source>
</evidence>
<comment type="subcellular location">
    <subcellularLocation>
        <location evidence="1">Cell membrane</location>
        <topology evidence="1">Multi-pass membrane protein</topology>
    </subcellularLocation>
</comment>
<feature type="transmembrane region" description="Helical" evidence="6">
    <location>
        <begin position="40"/>
        <end position="60"/>
    </location>
</feature>
<sequence length="274" mass="29878">MLLAIGLNIVCGFTGLLDLGYVGFYLIGGYTAGLLMARLGVTYWIALPLAVMNGALWGLLRGAPTLRLTGDYFAIVTFGFAELLFRIVKNEQWLIGAPNGFVRDIPPPAIFGMVFYQNWHNYYHILILLILVVFVTYRLQHSRVGRAWVAIREDEQAAESMGINVSRYKALAFAVSAAIGGLGGGFVAQFQVNISAPFFEFWESILILCMVVLGGMGSIKGAMLGAAILGSLGEVLRPGAIIPYQFGGARYLIFGLILILLMRFRPGGLMLKKA</sequence>
<dbReference type="GO" id="GO:0005886">
    <property type="term" value="C:plasma membrane"/>
    <property type="evidence" value="ECO:0007669"/>
    <property type="project" value="UniProtKB-SubCell"/>
</dbReference>
<dbReference type="GO" id="GO:0015658">
    <property type="term" value="F:branched-chain amino acid transmembrane transporter activity"/>
    <property type="evidence" value="ECO:0007669"/>
    <property type="project" value="InterPro"/>
</dbReference>
<dbReference type="PANTHER" id="PTHR30482">
    <property type="entry name" value="HIGH-AFFINITY BRANCHED-CHAIN AMINO ACID TRANSPORT SYSTEM PERMEASE"/>
    <property type="match status" value="1"/>
</dbReference>
<dbReference type="Pfam" id="PF02653">
    <property type="entry name" value="BPD_transp_2"/>
    <property type="match status" value="1"/>
</dbReference>
<dbReference type="AlphaFoldDB" id="A0AA35S0Z9"/>
<feature type="transmembrane region" description="Helical" evidence="6">
    <location>
        <begin position="204"/>
        <end position="229"/>
    </location>
</feature>
<feature type="transmembrane region" description="Helical" evidence="6">
    <location>
        <begin position="72"/>
        <end position="88"/>
    </location>
</feature>
<evidence type="ECO:0000256" key="5">
    <source>
        <dbReference type="ARBA" id="ARBA00023136"/>
    </source>
</evidence>
<feature type="transmembrane region" description="Helical" evidence="6">
    <location>
        <begin position="7"/>
        <end position="28"/>
    </location>
</feature>
<feature type="transmembrane region" description="Helical" evidence="6">
    <location>
        <begin position="170"/>
        <end position="192"/>
    </location>
</feature>
<dbReference type="CDD" id="cd06581">
    <property type="entry name" value="TM_PBP1_LivM_like"/>
    <property type="match status" value="1"/>
</dbReference>
<accession>A0AA35S0Z9</accession>
<dbReference type="Proteomes" id="UP001174909">
    <property type="component" value="Unassembled WGS sequence"/>
</dbReference>
<protein>
    <submittedName>
        <fullName evidence="7">High-affinity branched-chain amino acid transport system permease protein BraE</fullName>
    </submittedName>
</protein>
<organism evidence="7 8">
    <name type="scientific">Geodia barretti</name>
    <name type="common">Barrett's horny sponge</name>
    <dbReference type="NCBI Taxonomy" id="519541"/>
    <lineage>
        <taxon>Eukaryota</taxon>
        <taxon>Metazoa</taxon>
        <taxon>Porifera</taxon>
        <taxon>Demospongiae</taxon>
        <taxon>Heteroscleromorpha</taxon>
        <taxon>Tetractinellida</taxon>
        <taxon>Astrophorina</taxon>
        <taxon>Geodiidae</taxon>
        <taxon>Geodia</taxon>
    </lineage>
</organism>
<evidence type="ECO:0000313" key="7">
    <source>
        <dbReference type="EMBL" id="CAI8020617.1"/>
    </source>
</evidence>
<name>A0AA35S0Z9_GEOBA</name>
<keyword evidence="8" id="KW-1185">Reference proteome</keyword>
<keyword evidence="2" id="KW-1003">Cell membrane</keyword>
<keyword evidence="4 6" id="KW-1133">Transmembrane helix</keyword>